<proteinExistence type="predicted"/>
<accession>A0A6J4UC75</accession>
<gene>
    <name evidence="2" type="ORF">AVDCRST_MAG33-537</name>
</gene>
<name>A0A6J4UC75_9BACT</name>
<dbReference type="EMBL" id="CADCWK010000043">
    <property type="protein sequence ID" value="CAA9546839.1"/>
    <property type="molecule type" value="Genomic_DNA"/>
</dbReference>
<evidence type="ECO:0000256" key="1">
    <source>
        <dbReference type="SAM" id="MobiDB-lite"/>
    </source>
</evidence>
<evidence type="ECO:0000313" key="2">
    <source>
        <dbReference type="EMBL" id="CAA9546839.1"/>
    </source>
</evidence>
<protein>
    <submittedName>
        <fullName evidence="2">Uncharacterized protein</fullName>
    </submittedName>
</protein>
<feature type="non-terminal residue" evidence="2">
    <location>
        <position position="1"/>
    </location>
</feature>
<feature type="region of interest" description="Disordered" evidence="1">
    <location>
        <begin position="1"/>
        <end position="46"/>
    </location>
</feature>
<organism evidence="2">
    <name type="scientific">uncultured Thermomicrobiales bacterium</name>
    <dbReference type="NCBI Taxonomy" id="1645740"/>
    <lineage>
        <taxon>Bacteria</taxon>
        <taxon>Pseudomonadati</taxon>
        <taxon>Thermomicrobiota</taxon>
        <taxon>Thermomicrobia</taxon>
        <taxon>Thermomicrobiales</taxon>
        <taxon>environmental samples</taxon>
    </lineage>
</organism>
<feature type="non-terminal residue" evidence="2">
    <location>
        <position position="46"/>
    </location>
</feature>
<reference evidence="2" key="1">
    <citation type="submission" date="2020-02" db="EMBL/GenBank/DDBJ databases">
        <authorList>
            <person name="Meier V. D."/>
        </authorList>
    </citation>
    <scope>NUCLEOTIDE SEQUENCE</scope>
    <source>
        <strain evidence="2">AVDCRST_MAG33</strain>
    </source>
</reference>
<feature type="compositionally biased region" description="Basic and acidic residues" evidence="1">
    <location>
        <begin position="8"/>
        <end position="18"/>
    </location>
</feature>
<sequence length="46" mass="4930">GIGTHAPVVRERQGRRGGELLCRTRPKLGRHEGVHSAPGPRPGPLL</sequence>
<dbReference type="AlphaFoldDB" id="A0A6J4UC75"/>